<proteinExistence type="predicted"/>
<accession>A0A4Y2RF29</accession>
<name>A0A4Y2RF29_ARAVE</name>
<dbReference type="AlphaFoldDB" id="A0A4Y2RF29"/>
<gene>
    <name evidence="1" type="ORF">AVEN_46700_1</name>
</gene>
<keyword evidence="2" id="KW-1185">Reference proteome</keyword>
<organism evidence="1 2">
    <name type="scientific">Araneus ventricosus</name>
    <name type="common">Orbweaver spider</name>
    <name type="synonym">Epeira ventricosa</name>
    <dbReference type="NCBI Taxonomy" id="182803"/>
    <lineage>
        <taxon>Eukaryota</taxon>
        <taxon>Metazoa</taxon>
        <taxon>Ecdysozoa</taxon>
        <taxon>Arthropoda</taxon>
        <taxon>Chelicerata</taxon>
        <taxon>Arachnida</taxon>
        <taxon>Araneae</taxon>
        <taxon>Araneomorphae</taxon>
        <taxon>Entelegynae</taxon>
        <taxon>Araneoidea</taxon>
        <taxon>Araneidae</taxon>
        <taxon>Araneus</taxon>
    </lineage>
</organism>
<comment type="caution">
    <text evidence="1">The sequence shown here is derived from an EMBL/GenBank/DDBJ whole genome shotgun (WGS) entry which is preliminary data.</text>
</comment>
<reference evidence="1 2" key="1">
    <citation type="journal article" date="2019" name="Sci. Rep.">
        <title>Orb-weaving spider Araneus ventricosus genome elucidates the spidroin gene catalogue.</title>
        <authorList>
            <person name="Kono N."/>
            <person name="Nakamura H."/>
            <person name="Ohtoshi R."/>
            <person name="Moran D.A.P."/>
            <person name="Shinohara A."/>
            <person name="Yoshida Y."/>
            <person name="Fujiwara M."/>
            <person name="Mori M."/>
            <person name="Tomita M."/>
            <person name="Arakawa K."/>
        </authorList>
    </citation>
    <scope>NUCLEOTIDE SEQUENCE [LARGE SCALE GENOMIC DNA]</scope>
</reference>
<evidence type="ECO:0000313" key="2">
    <source>
        <dbReference type="Proteomes" id="UP000499080"/>
    </source>
</evidence>
<sequence>MSWIRDPIRSKAYLYSNFSLQQSCSSLAMQVFNLAASSARQDCSKLMRTSKSSCDKLAVNLSCQVHYKQVEKIACRVKFTVHSGVLGKQRYFPPHPCCKSVPNRRVSPFFPSAFTIAEQDGGAAFHLFSSLFF</sequence>
<protein>
    <submittedName>
        <fullName evidence="1">Uncharacterized protein</fullName>
    </submittedName>
</protein>
<dbReference type="Proteomes" id="UP000499080">
    <property type="component" value="Unassembled WGS sequence"/>
</dbReference>
<dbReference type="EMBL" id="BGPR01016827">
    <property type="protein sequence ID" value="GBN74261.1"/>
    <property type="molecule type" value="Genomic_DNA"/>
</dbReference>
<evidence type="ECO:0000313" key="1">
    <source>
        <dbReference type="EMBL" id="GBN74261.1"/>
    </source>
</evidence>